<reference evidence="1" key="1">
    <citation type="submission" date="2019-10" db="EMBL/GenBank/DDBJ databases">
        <authorList>
            <person name="Soares A.E.R."/>
            <person name="Aleixo A."/>
            <person name="Schneider P."/>
            <person name="Miyaki C.Y."/>
            <person name="Schneider M.P."/>
            <person name="Mello C."/>
            <person name="Vasconcelos A.T.R."/>
        </authorList>
    </citation>
    <scope>NUCLEOTIDE SEQUENCE</scope>
    <source>
        <tissue evidence="1">Muscle</tissue>
    </source>
</reference>
<comment type="caution">
    <text evidence="1">The sequence shown here is derived from an EMBL/GenBank/DDBJ whole genome shotgun (WGS) entry which is preliminary data.</text>
</comment>
<evidence type="ECO:0000313" key="1">
    <source>
        <dbReference type="EMBL" id="KAJ7425304.1"/>
    </source>
</evidence>
<proteinExistence type="predicted"/>
<keyword evidence="2" id="KW-1185">Reference proteome</keyword>
<protein>
    <submittedName>
        <fullName evidence="1">Uncharacterized protein</fullName>
    </submittedName>
</protein>
<name>A0ABQ9DT36_9PASS</name>
<accession>A0ABQ9DT36</accession>
<dbReference type="Proteomes" id="UP001145742">
    <property type="component" value="Unassembled WGS sequence"/>
</dbReference>
<organism evidence="1 2">
    <name type="scientific">Willisornis vidua</name>
    <name type="common">Xingu scale-backed antbird</name>
    <dbReference type="NCBI Taxonomy" id="1566151"/>
    <lineage>
        <taxon>Eukaryota</taxon>
        <taxon>Metazoa</taxon>
        <taxon>Chordata</taxon>
        <taxon>Craniata</taxon>
        <taxon>Vertebrata</taxon>
        <taxon>Euteleostomi</taxon>
        <taxon>Archelosauria</taxon>
        <taxon>Archosauria</taxon>
        <taxon>Dinosauria</taxon>
        <taxon>Saurischia</taxon>
        <taxon>Theropoda</taxon>
        <taxon>Coelurosauria</taxon>
        <taxon>Aves</taxon>
        <taxon>Neognathae</taxon>
        <taxon>Neoaves</taxon>
        <taxon>Telluraves</taxon>
        <taxon>Australaves</taxon>
        <taxon>Passeriformes</taxon>
        <taxon>Thamnophilidae</taxon>
        <taxon>Willisornis</taxon>
    </lineage>
</organism>
<dbReference type="EMBL" id="WHWB01032538">
    <property type="protein sequence ID" value="KAJ7425304.1"/>
    <property type="molecule type" value="Genomic_DNA"/>
</dbReference>
<gene>
    <name evidence="1" type="ORF">WISP_24291</name>
</gene>
<evidence type="ECO:0000313" key="2">
    <source>
        <dbReference type="Proteomes" id="UP001145742"/>
    </source>
</evidence>
<sequence length="155" mass="16784">MSQQCAQVAKKANGILASIANIVASKTREVIGPLYSALVLEEQLPGNVPSGPCCELERAVLAHNLTPSVALEQTAEICQLFSLLLKVQDWRISEGNINTEQSGEQSGEHPKDLYVLKKRRWIKTEGPNDPSLNSTGGGDWEGTEVELDMSKVVIG</sequence>